<dbReference type="CDD" id="cd00038">
    <property type="entry name" value="CAP_ED"/>
    <property type="match status" value="2"/>
</dbReference>
<feature type="binding site" evidence="9">
    <location>
        <position position="358"/>
    </location>
    <ligand>
        <name>3',5'-cyclic AMP</name>
        <dbReference type="ChEBI" id="CHEBI:58165"/>
        <label>2</label>
    </ligand>
</feature>
<dbReference type="CDD" id="cd22961">
    <property type="entry name" value="DD_TEX55-like"/>
    <property type="match status" value="1"/>
</dbReference>
<comment type="subunit">
    <text evidence="8">Tetramer, composed of 2 regulatory (R) and 2 catalytic (C) subunits. In the presence of cAMP it dissociates into 2 active monomeric C subunits and an R dimer.</text>
</comment>
<evidence type="ECO:0000256" key="3">
    <source>
        <dbReference type="ARBA" id="ARBA00022553"/>
    </source>
</evidence>
<evidence type="ECO:0000256" key="9">
    <source>
        <dbReference type="PIRSR" id="PIRSR000548-1"/>
    </source>
</evidence>
<dbReference type="InterPro" id="IPR050503">
    <property type="entry name" value="cAMP-dep_PK_reg_su-like"/>
</dbReference>
<dbReference type="OMA" id="WSPPHHP"/>
<dbReference type="Proteomes" id="UP000030755">
    <property type="component" value="Unassembled WGS sequence"/>
</dbReference>
<dbReference type="PIRSF" id="PIRSF000548">
    <property type="entry name" value="PK_regulatory"/>
    <property type="match status" value="1"/>
</dbReference>
<evidence type="ECO:0000256" key="7">
    <source>
        <dbReference type="ARBA" id="ARBA00023149"/>
    </source>
</evidence>
<dbReference type="EMBL" id="ML005049">
    <property type="protein sequence ID" value="RKP20538.1"/>
    <property type="molecule type" value="Genomic_DNA"/>
</dbReference>
<dbReference type="Proteomes" id="UP000281549">
    <property type="component" value="Unassembled WGS sequence"/>
</dbReference>
<dbReference type="PANTHER" id="PTHR11635">
    <property type="entry name" value="CAMP-DEPENDENT PROTEIN KINASE REGULATORY CHAIN"/>
    <property type="match status" value="1"/>
</dbReference>
<dbReference type="PROSITE" id="PS00888">
    <property type="entry name" value="CNMP_BINDING_1"/>
    <property type="match status" value="2"/>
</dbReference>
<keyword evidence="7 8" id="KW-0114">cAMP</keyword>
<dbReference type="Gene3D" id="2.60.120.10">
    <property type="entry name" value="Jelly Rolls"/>
    <property type="match status" value="2"/>
</dbReference>
<dbReference type="PROSITE" id="PS50042">
    <property type="entry name" value="CNMP_BINDING_3"/>
    <property type="match status" value="2"/>
</dbReference>
<dbReference type="InterPro" id="IPR014710">
    <property type="entry name" value="RmlC-like_jellyroll"/>
</dbReference>
<dbReference type="FunFam" id="2.60.120.10:FF:000039">
    <property type="entry name" value="cAMP-dependent protein kinase regulatory subunit"/>
    <property type="match status" value="1"/>
</dbReference>
<evidence type="ECO:0000259" key="11">
    <source>
        <dbReference type="PROSITE" id="PS50042"/>
    </source>
</evidence>
<feature type="region of interest" description="Disordered" evidence="10">
    <location>
        <begin position="96"/>
        <end position="130"/>
    </location>
</feature>
<dbReference type="GO" id="GO:0005829">
    <property type="term" value="C:cytosol"/>
    <property type="evidence" value="ECO:0007669"/>
    <property type="project" value="TreeGrafter"/>
</dbReference>
<dbReference type="InterPro" id="IPR018488">
    <property type="entry name" value="cNMP-bd_CS"/>
</dbReference>
<dbReference type="FunFam" id="2.60.120.10:FF:000006">
    <property type="entry name" value="cAMP-dependent protein kinase type I-alpha regulatory subunit"/>
    <property type="match status" value="1"/>
</dbReference>
<organism evidence="12 14">
    <name type="scientific">Rozella allomycis (strain CSF55)</name>
    <dbReference type="NCBI Taxonomy" id="988480"/>
    <lineage>
        <taxon>Eukaryota</taxon>
        <taxon>Fungi</taxon>
        <taxon>Fungi incertae sedis</taxon>
        <taxon>Cryptomycota</taxon>
        <taxon>Cryptomycota incertae sedis</taxon>
        <taxon>Rozella</taxon>
    </lineage>
</organism>
<dbReference type="STRING" id="988480.A0A075AQJ0"/>
<evidence type="ECO:0000313" key="15">
    <source>
        <dbReference type="Proteomes" id="UP000281549"/>
    </source>
</evidence>
<feature type="binding site" evidence="9">
    <location>
        <position position="232"/>
    </location>
    <ligand>
        <name>3',5'-cyclic AMP</name>
        <dbReference type="ChEBI" id="CHEBI:58165"/>
        <label>1</label>
    </ligand>
</feature>
<dbReference type="GO" id="GO:0033554">
    <property type="term" value="P:cellular response to stress"/>
    <property type="evidence" value="ECO:0007669"/>
    <property type="project" value="UniProtKB-ARBA"/>
</dbReference>
<feature type="domain" description="Cyclic nucleotide-binding" evidence="11">
    <location>
        <begin position="276"/>
        <end position="399"/>
    </location>
</feature>
<dbReference type="PANTHER" id="PTHR11635:SF152">
    <property type="entry name" value="CAMP-DEPENDENT PROTEIN KINASE TYPE I REGULATORY SUBUNIT-RELATED"/>
    <property type="match status" value="1"/>
</dbReference>
<comment type="similarity">
    <text evidence="1 8">Belongs to the cAMP-dependent kinase regulatory chain family.</text>
</comment>
<dbReference type="Gene3D" id="1.20.890.10">
    <property type="entry name" value="cAMP-dependent protein kinase regulatory subunit, dimerization-anchoring domain"/>
    <property type="match status" value="1"/>
</dbReference>
<dbReference type="OrthoDB" id="417078at2759"/>
<keyword evidence="3" id="KW-0597">Phosphoprotein</keyword>
<evidence type="ECO:0000256" key="6">
    <source>
        <dbReference type="ARBA" id="ARBA00022741"/>
    </source>
</evidence>
<keyword evidence="6 8" id="KW-0547">Nucleotide-binding</keyword>
<dbReference type="AlphaFoldDB" id="A0A075AQJ0"/>
<dbReference type="PRINTS" id="PR00103">
    <property type="entry name" value="CAMPKINASE"/>
</dbReference>
<dbReference type="HOGENOM" id="CLU_018310_0_1_1"/>
<sequence>MSDQKTPPAVKKYLDEHQIESVFKDCLAALIKYQPERPLELVVKILQKIQRHRDLDETYSHSEIINFLLNNPLHDSQTNISAEEEDEFQDRLAKPGAGLSSRFHKSNNEVTNVNRMRRGSVSAESLKPTDDDTGERIIIQKSDEARMRIASAISNNLLFRNLEGDQRNEIVDAMFEKKVSSGVAVIVQGEEGDNFYVVDSGKFDVIVDGKKVIEVGPGGSFGQLALMYNTPRAATVKASEDSVLWAVDRVTFRRYIVNNTFRKRKLYESFLKTVPILSSLQQSEIVKIADALEPIEYDNEEVIVEQGNRGDSFYILVEGEAVVLKRPDNNLDAEPVEVNHYKPGDYFGEIALLNDSPRAATVIAKGNVKCVSLDAQAFTRLLGPIMDILKRNLDQYHKYEHLQQGN</sequence>
<evidence type="ECO:0000256" key="5">
    <source>
        <dbReference type="ARBA" id="ARBA00022737"/>
    </source>
</evidence>
<dbReference type="EMBL" id="KE561146">
    <property type="protein sequence ID" value="EPZ32488.1"/>
    <property type="molecule type" value="Genomic_DNA"/>
</dbReference>
<evidence type="ECO:0000313" key="14">
    <source>
        <dbReference type="Proteomes" id="UP000030755"/>
    </source>
</evidence>
<accession>A0A075AQJ0</accession>
<reference evidence="12 14" key="1">
    <citation type="journal article" date="2013" name="Curr. Biol.">
        <title>Shared signatures of parasitism and phylogenomics unite Cryptomycota and microsporidia.</title>
        <authorList>
            <person name="James T.Y."/>
            <person name="Pelin A."/>
            <person name="Bonen L."/>
            <person name="Ahrendt S."/>
            <person name="Sain D."/>
            <person name="Corradi N."/>
            <person name="Stajich J.E."/>
        </authorList>
    </citation>
    <scope>NUCLEOTIDE SEQUENCE [LARGE SCALE GENOMIC DNA]</scope>
    <source>
        <strain evidence="12 14">CSF55</strain>
        <strain evidence="12 14">CSF55</strain>
    </source>
</reference>
<reference evidence="13" key="3">
    <citation type="submission" date="2018-08" db="EMBL/GenBank/DDBJ databases">
        <title>Leveraging single-cell genomics to expand the Fungal Tree of Life.</title>
        <authorList>
            <consortium name="DOE Joint Genome Institute"/>
            <person name="Ahrendt S.R."/>
            <person name="Quandt C.A."/>
            <person name="Ciobanu D."/>
            <person name="Clum A."/>
            <person name="Salamov A."/>
            <person name="Andreopoulos B."/>
            <person name="Cheng J.-F."/>
            <person name="Woyke T."/>
            <person name="Pelin A."/>
            <person name="Henrissat B."/>
            <person name="Reynolds N."/>
            <person name="Benny G.L."/>
            <person name="Smith M.E."/>
            <person name="James T.Y."/>
            <person name="Grigoriev I.V."/>
        </authorList>
    </citation>
    <scope>NUCLEOTIDE SEQUENCE</scope>
    <source>
        <strain evidence="13">CSF55</strain>
    </source>
</reference>
<keyword evidence="4 8" id="KW-0116">cAMP-binding</keyword>
<dbReference type="SUPFAM" id="SSF47391">
    <property type="entry name" value="Dimerization-anchoring domain of cAMP-dependent PK regulatory subunit"/>
    <property type="match status" value="1"/>
</dbReference>
<keyword evidence="14" id="KW-1185">Reference proteome</keyword>
<evidence type="ECO:0000256" key="2">
    <source>
        <dbReference type="ARBA" id="ARBA00020355"/>
    </source>
</evidence>
<dbReference type="InterPro" id="IPR000595">
    <property type="entry name" value="cNMP-bd_dom"/>
</dbReference>
<dbReference type="GO" id="GO:0004862">
    <property type="term" value="F:cAMP-dependent protein kinase inhibitor activity"/>
    <property type="evidence" value="ECO:0007669"/>
    <property type="project" value="TreeGrafter"/>
</dbReference>
<dbReference type="Pfam" id="PF00027">
    <property type="entry name" value="cNMP_binding"/>
    <property type="match status" value="2"/>
</dbReference>
<evidence type="ECO:0000313" key="13">
    <source>
        <dbReference type="EMBL" id="RKP20538.1"/>
    </source>
</evidence>
<dbReference type="PROSITE" id="PS00889">
    <property type="entry name" value="CNMP_BINDING_2"/>
    <property type="match status" value="1"/>
</dbReference>
<evidence type="ECO:0000256" key="1">
    <source>
        <dbReference type="ARBA" id="ARBA00005753"/>
    </source>
</evidence>
<evidence type="ECO:0000256" key="4">
    <source>
        <dbReference type="ARBA" id="ARBA00022566"/>
    </source>
</evidence>
<evidence type="ECO:0000256" key="8">
    <source>
        <dbReference type="PIRNR" id="PIRNR000548"/>
    </source>
</evidence>
<dbReference type="InterPro" id="IPR018490">
    <property type="entry name" value="cNMP-bd_dom_sf"/>
</dbReference>
<feature type="binding site" evidence="9">
    <location>
        <position position="349"/>
    </location>
    <ligand>
        <name>3',5'-cyclic AMP</name>
        <dbReference type="ChEBI" id="CHEBI:58165"/>
        <label>2</label>
    </ligand>
</feature>
<reference evidence="15" key="2">
    <citation type="journal article" date="2018" name="Nat. Microbiol.">
        <title>Leveraging single-cell genomics to expand the fungal tree of life.</title>
        <authorList>
            <person name="Ahrendt S.R."/>
            <person name="Quandt C.A."/>
            <person name="Ciobanu D."/>
            <person name="Clum A."/>
            <person name="Salamov A."/>
            <person name="Andreopoulos B."/>
            <person name="Cheng J.F."/>
            <person name="Woyke T."/>
            <person name="Pelin A."/>
            <person name="Henrissat B."/>
            <person name="Reynolds N.K."/>
            <person name="Benny G.L."/>
            <person name="Smith M.E."/>
            <person name="James T.Y."/>
            <person name="Grigoriev I.V."/>
        </authorList>
    </citation>
    <scope>NUCLEOTIDE SEQUENCE [LARGE SCALE GENOMIC DNA]</scope>
    <source>
        <strain evidence="15">CSF55</strain>
    </source>
</reference>
<dbReference type="GO" id="GO:0005952">
    <property type="term" value="C:cAMP-dependent protein kinase complex"/>
    <property type="evidence" value="ECO:0007669"/>
    <property type="project" value="InterPro"/>
</dbReference>
<keyword evidence="5" id="KW-0677">Repeat</keyword>
<name>A0A075AQJ0_ROZAC</name>
<evidence type="ECO:0000313" key="12">
    <source>
        <dbReference type="EMBL" id="EPZ32488.1"/>
    </source>
</evidence>
<proteinExistence type="inferred from homology"/>
<dbReference type="GO" id="GO:0034236">
    <property type="term" value="F:protein kinase A catalytic subunit binding"/>
    <property type="evidence" value="ECO:0007669"/>
    <property type="project" value="TreeGrafter"/>
</dbReference>
<gene>
    <name evidence="12" type="ORF">O9G_004396</name>
    <name evidence="13" type="ORF">ROZALSC1DRAFT_27980</name>
</gene>
<evidence type="ECO:0000256" key="10">
    <source>
        <dbReference type="SAM" id="MobiDB-lite"/>
    </source>
</evidence>
<dbReference type="InterPro" id="IPR012198">
    <property type="entry name" value="cAMP_dep_PK_reg_su"/>
</dbReference>
<dbReference type="SMART" id="SM00100">
    <property type="entry name" value="cNMP"/>
    <property type="match status" value="2"/>
</dbReference>
<dbReference type="GO" id="GO:0030552">
    <property type="term" value="F:cAMP binding"/>
    <property type="evidence" value="ECO:0007669"/>
    <property type="project" value="UniProtKB-KW"/>
</dbReference>
<feature type="domain" description="Cyclic nucleotide-binding" evidence="11">
    <location>
        <begin position="158"/>
        <end position="273"/>
    </location>
</feature>
<protein>
    <recommendedName>
        <fullName evidence="2 8">cAMP-dependent protein kinase regulatory subunit</fullName>
    </recommendedName>
</protein>
<dbReference type="SUPFAM" id="SSF51206">
    <property type="entry name" value="cAMP-binding domain-like"/>
    <property type="match status" value="2"/>
</dbReference>